<dbReference type="InterPro" id="IPR043917">
    <property type="entry name" value="DUF5753"/>
</dbReference>
<proteinExistence type="predicted"/>
<evidence type="ECO:0000313" key="3">
    <source>
        <dbReference type="Proteomes" id="UP001622594"/>
    </source>
</evidence>
<protein>
    <submittedName>
        <fullName evidence="2">Helix-turn-helix transcriptional regulator</fullName>
    </submittedName>
</protein>
<reference evidence="2 3" key="1">
    <citation type="submission" date="2022-10" db="EMBL/GenBank/DDBJ databases">
        <title>The complete genomes of actinobacterial strains from the NBC collection.</title>
        <authorList>
            <person name="Joergensen T.S."/>
            <person name="Alvarez Arevalo M."/>
            <person name="Sterndorff E.B."/>
            <person name="Faurdal D."/>
            <person name="Vuksanovic O."/>
            <person name="Mourched A.-S."/>
            <person name="Charusanti P."/>
            <person name="Shaw S."/>
            <person name="Blin K."/>
            <person name="Weber T."/>
        </authorList>
    </citation>
    <scope>NUCLEOTIDE SEQUENCE [LARGE SCALE GENOMIC DNA]</scope>
    <source>
        <strain evidence="2 3">NBC_00123</strain>
    </source>
</reference>
<dbReference type="CDD" id="cd00093">
    <property type="entry name" value="HTH_XRE"/>
    <property type="match status" value="1"/>
</dbReference>
<dbReference type="Proteomes" id="UP001622594">
    <property type="component" value="Chromosome"/>
</dbReference>
<dbReference type="Pfam" id="PF13560">
    <property type="entry name" value="HTH_31"/>
    <property type="match status" value="1"/>
</dbReference>
<evidence type="ECO:0000313" key="2">
    <source>
        <dbReference type="EMBL" id="WTR69925.1"/>
    </source>
</evidence>
<dbReference type="InterPro" id="IPR010982">
    <property type="entry name" value="Lambda_DNA-bd_dom_sf"/>
</dbReference>
<dbReference type="RefSeq" id="WP_406334379.1">
    <property type="nucleotide sequence ID" value="NZ_CP108188.1"/>
</dbReference>
<keyword evidence="3" id="KW-1185">Reference proteome</keyword>
<dbReference type="EMBL" id="CP108188">
    <property type="protein sequence ID" value="WTR69925.1"/>
    <property type="molecule type" value="Genomic_DNA"/>
</dbReference>
<dbReference type="PROSITE" id="PS50943">
    <property type="entry name" value="HTH_CROC1"/>
    <property type="match status" value="1"/>
</dbReference>
<dbReference type="SMART" id="SM00530">
    <property type="entry name" value="HTH_XRE"/>
    <property type="match status" value="1"/>
</dbReference>
<gene>
    <name evidence="2" type="ORF">OG814_11900</name>
</gene>
<dbReference type="InterPro" id="IPR001387">
    <property type="entry name" value="Cro/C1-type_HTH"/>
</dbReference>
<dbReference type="SUPFAM" id="SSF47413">
    <property type="entry name" value="lambda repressor-like DNA-binding domains"/>
    <property type="match status" value="1"/>
</dbReference>
<feature type="domain" description="HTH cro/C1-type" evidence="1">
    <location>
        <begin position="15"/>
        <end position="71"/>
    </location>
</feature>
<dbReference type="Gene3D" id="1.10.260.40">
    <property type="entry name" value="lambda repressor-like DNA-binding domains"/>
    <property type="match status" value="1"/>
</dbReference>
<organism evidence="2 3">
    <name type="scientific">Streptomyces zaomyceticus</name>
    <dbReference type="NCBI Taxonomy" id="68286"/>
    <lineage>
        <taxon>Bacteria</taxon>
        <taxon>Bacillati</taxon>
        <taxon>Actinomycetota</taxon>
        <taxon>Actinomycetes</taxon>
        <taxon>Kitasatosporales</taxon>
        <taxon>Streptomycetaceae</taxon>
        <taxon>Streptomyces</taxon>
    </lineage>
</organism>
<evidence type="ECO:0000259" key="1">
    <source>
        <dbReference type="PROSITE" id="PS50943"/>
    </source>
</evidence>
<dbReference type="Pfam" id="PF19054">
    <property type="entry name" value="DUF5753"/>
    <property type="match status" value="1"/>
</dbReference>
<accession>A0ABZ1LAQ6</accession>
<sequence>MSTPTVRRRRLGVKLRALRDARGLTLEEVAEKSNGGITVAKLSRLETARSAAKAPDVELLLDLYDVDDRELRTALLALTREGARRGWWQSYRGVLSPAYEDLISLEAEATSVRTWQIGVIPGLLQTGEYARELMTSIGMSEAVEDKVDALVEVRLARQSVLTRESPLDLWAIIAEGALRTRCVGAGVMRDQLGRLLDRGRRPNVTIQVLPSDSPPHVGQMGSYSVLGFEGYADLDVVHVESLTAALYVEDGEQVGVYRDAFERLRAAALSVEASAERIEQIREEHGPR</sequence>
<name>A0ABZ1LAQ6_9ACTN</name>